<feature type="region of interest" description="Disordered" evidence="4">
    <location>
        <begin position="13"/>
        <end position="105"/>
    </location>
</feature>
<reference evidence="5 6" key="1">
    <citation type="submission" date="2017-12" db="EMBL/GenBank/DDBJ databases">
        <title>Sequencing, de novo assembly and annotation of complete genome of a new Thraustochytrid species, strain FCC1311.</title>
        <authorList>
            <person name="Sedici K."/>
            <person name="Godart F."/>
            <person name="Aiese Cigliano R."/>
            <person name="Sanseverino W."/>
            <person name="Barakat M."/>
            <person name="Ortet P."/>
            <person name="Marechal E."/>
            <person name="Cagnac O."/>
            <person name="Amato A."/>
        </authorList>
    </citation>
    <scope>NUCLEOTIDE SEQUENCE [LARGE SCALE GENOMIC DNA]</scope>
</reference>
<evidence type="ECO:0000256" key="2">
    <source>
        <dbReference type="ARBA" id="ARBA00022614"/>
    </source>
</evidence>
<dbReference type="InParanoid" id="A0A2R5G3G2"/>
<comment type="caution">
    <text evidence="5">The sequence shown here is derived from an EMBL/GenBank/DDBJ whole genome shotgun (WGS) entry which is preliminary data.</text>
</comment>
<sequence length="370" mass="38525">MKSFTASLFRYASRMSEAERTSPSARSAGHGDDESRNLAENEVRDPNDEGDHVQETGSLHGDNGGDDGGDDGGGQEHDNDDDNDGSGGGGGDRSDDENDDQVPEDGIEDRLRGLDAVHAAIALMRKGVKELDLADRGIGDEDAEVLGEELGKNASLVSLNLGGNWWEDRNAIGPTGALAIAEALTMGCPLKVLNLHNNSVGDEGAAEIGRGLRETKSLTLLNLQWNNIGPAGGQTYTDIVEGPFPPTIAMHSLQKNRIGDSGAIGLGKGVSKNRSLKELMYVCCALEDNKIGASGTIALGDALSNNSSLDSLILRGNKIGDKGAVGLGKGLGKNSSLTSLVLGGNEINCEGIASLAELILTENDTLVQVL</sequence>
<dbReference type="GO" id="GO:0031267">
    <property type="term" value="F:small GTPase binding"/>
    <property type="evidence" value="ECO:0007669"/>
    <property type="project" value="TreeGrafter"/>
</dbReference>
<evidence type="ECO:0000256" key="4">
    <source>
        <dbReference type="SAM" id="MobiDB-lite"/>
    </source>
</evidence>
<evidence type="ECO:0000256" key="3">
    <source>
        <dbReference type="ARBA" id="ARBA00022737"/>
    </source>
</evidence>
<dbReference type="GO" id="GO:0005634">
    <property type="term" value="C:nucleus"/>
    <property type="evidence" value="ECO:0007669"/>
    <property type="project" value="TreeGrafter"/>
</dbReference>
<dbReference type="GO" id="GO:0006913">
    <property type="term" value="P:nucleocytoplasmic transport"/>
    <property type="evidence" value="ECO:0007669"/>
    <property type="project" value="TreeGrafter"/>
</dbReference>
<dbReference type="GO" id="GO:0048471">
    <property type="term" value="C:perinuclear region of cytoplasm"/>
    <property type="evidence" value="ECO:0007669"/>
    <property type="project" value="TreeGrafter"/>
</dbReference>
<organism evidence="5 6">
    <name type="scientific">Hondaea fermentalgiana</name>
    <dbReference type="NCBI Taxonomy" id="2315210"/>
    <lineage>
        <taxon>Eukaryota</taxon>
        <taxon>Sar</taxon>
        <taxon>Stramenopiles</taxon>
        <taxon>Bigyra</taxon>
        <taxon>Labyrinthulomycetes</taxon>
        <taxon>Thraustochytrida</taxon>
        <taxon>Thraustochytriidae</taxon>
        <taxon>Hondaea</taxon>
    </lineage>
</organism>
<evidence type="ECO:0000256" key="1">
    <source>
        <dbReference type="ARBA" id="ARBA00022468"/>
    </source>
</evidence>
<feature type="compositionally biased region" description="Acidic residues" evidence="4">
    <location>
        <begin position="94"/>
        <end position="105"/>
    </location>
</feature>
<feature type="compositionally biased region" description="Basic and acidic residues" evidence="4">
    <location>
        <begin position="29"/>
        <end position="54"/>
    </location>
</feature>
<dbReference type="GO" id="GO:0005829">
    <property type="term" value="C:cytosol"/>
    <property type="evidence" value="ECO:0007669"/>
    <property type="project" value="TreeGrafter"/>
</dbReference>
<keyword evidence="3" id="KW-0677">Repeat</keyword>
<keyword evidence="2" id="KW-0433">Leucine-rich repeat</keyword>
<proteinExistence type="predicted"/>
<keyword evidence="1" id="KW-0343">GTPase activation</keyword>
<dbReference type="OrthoDB" id="341587at2759"/>
<dbReference type="SMART" id="SM00368">
    <property type="entry name" value="LRR_RI"/>
    <property type="match status" value="7"/>
</dbReference>
<dbReference type="InterPro" id="IPR032675">
    <property type="entry name" value="LRR_dom_sf"/>
</dbReference>
<dbReference type="Pfam" id="PF13516">
    <property type="entry name" value="LRR_6"/>
    <property type="match status" value="4"/>
</dbReference>
<dbReference type="GO" id="GO:0005096">
    <property type="term" value="F:GTPase activator activity"/>
    <property type="evidence" value="ECO:0007669"/>
    <property type="project" value="UniProtKB-KW"/>
</dbReference>
<dbReference type="SUPFAM" id="SSF52047">
    <property type="entry name" value="RNI-like"/>
    <property type="match status" value="1"/>
</dbReference>
<gene>
    <name evidence="5" type="ORF">FCC1311_010772</name>
</gene>
<dbReference type="InterPro" id="IPR027038">
    <property type="entry name" value="RanGap"/>
</dbReference>
<dbReference type="AlphaFoldDB" id="A0A2R5G3G2"/>
<dbReference type="InterPro" id="IPR001611">
    <property type="entry name" value="Leu-rich_rpt"/>
</dbReference>
<protein>
    <submittedName>
        <fullName evidence="5">Nucleotide-binding oligomerization domain-containing protein 1</fullName>
    </submittedName>
</protein>
<dbReference type="EMBL" id="BEYU01000009">
    <property type="protein sequence ID" value="GBG24859.1"/>
    <property type="molecule type" value="Genomic_DNA"/>
</dbReference>
<dbReference type="PANTHER" id="PTHR24113:SF12">
    <property type="entry name" value="RAN GTPASE-ACTIVATING PROTEIN 1"/>
    <property type="match status" value="1"/>
</dbReference>
<evidence type="ECO:0000313" key="5">
    <source>
        <dbReference type="EMBL" id="GBG24859.1"/>
    </source>
</evidence>
<accession>A0A2R5G3G2</accession>
<name>A0A2R5G3G2_9STRA</name>
<evidence type="ECO:0000313" key="6">
    <source>
        <dbReference type="Proteomes" id="UP000241890"/>
    </source>
</evidence>
<dbReference type="PANTHER" id="PTHR24113">
    <property type="entry name" value="RAN GTPASE-ACTIVATING PROTEIN 1"/>
    <property type="match status" value="1"/>
</dbReference>
<dbReference type="Gene3D" id="3.80.10.10">
    <property type="entry name" value="Ribonuclease Inhibitor"/>
    <property type="match status" value="2"/>
</dbReference>
<keyword evidence="6" id="KW-1185">Reference proteome</keyword>
<dbReference type="Proteomes" id="UP000241890">
    <property type="component" value="Unassembled WGS sequence"/>
</dbReference>